<dbReference type="GO" id="GO:0004376">
    <property type="term" value="F:GPI mannosyltransferase activity"/>
    <property type="evidence" value="ECO:0007669"/>
    <property type="project" value="InterPro"/>
</dbReference>
<feature type="transmembrane region" description="Helical" evidence="12">
    <location>
        <begin position="97"/>
        <end position="118"/>
    </location>
</feature>
<feature type="transmembrane region" description="Helical" evidence="12">
    <location>
        <begin position="218"/>
        <end position="241"/>
    </location>
</feature>
<dbReference type="PANTHER" id="PTHR12468:SF2">
    <property type="entry name" value="GPI MANNOSYLTRANSFERASE 2"/>
    <property type="match status" value="1"/>
</dbReference>
<comment type="similarity">
    <text evidence="3 12">Belongs to the PIGV family.</text>
</comment>
<keyword evidence="9 12" id="KW-0256">Endoplasmic reticulum</keyword>
<evidence type="ECO:0000256" key="4">
    <source>
        <dbReference type="ARBA" id="ARBA00013795"/>
    </source>
</evidence>
<keyword evidence="10 12" id="KW-1133">Transmembrane helix</keyword>
<evidence type="ECO:0000256" key="10">
    <source>
        <dbReference type="ARBA" id="ARBA00022989"/>
    </source>
</evidence>
<keyword evidence="6 12" id="KW-0328">Glycosyltransferase</keyword>
<evidence type="ECO:0000256" key="2">
    <source>
        <dbReference type="ARBA" id="ARBA00004687"/>
    </source>
</evidence>
<evidence type="ECO:0000256" key="3">
    <source>
        <dbReference type="ARBA" id="ARBA00008698"/>
    </source>
</evidence>
<dbReference type="AlphaFoldDB" id="A0A2S4WHG5"/>
<evidence type="ECO:0000256" key="12">
    <source>
        <dbReference type="RuleBase" id="RU363112"/>
    </source>
</evidence>
<organism evidence="13 14">
    <name type="scientific">Puccinia striiformis</name>
    <dbReference type="NCBI Taxonomy" id="27350"/>
    <lineage>
        <taxon>Eukaryota</taxon>
        <taxon>Fungi</taxon>
        <taxon>Dikarya</taxon>
        <taxon>Basidiomycota</taxon>
        <taxon>Pucciniomycotina</taxon>
        <taxon>Pucciniomycetes</taxon>
        <taxon>Pucciniales</taxon>
        <taxon>Pucciniaceae</taxon>
        <taxon>Puccinia</taxon>
    </lineage>
</organism>
<dbReference type="InterPro" id="IPR007315">
    <property type="entry name" value="PIG-V/Gpi18"/>
</dbReference>
<dbReference type="OrthoDB" id="10252502at2759"/>
<keyword evidence="5 12" id="KW-0337">GPI-anchor biosynthesis</keyword>
<keyword evidence="7 12" id="KW-0808">Transferase</keyword>
<protein>
    <recommendedName>
        <fullName evidence="4 12">GPI mannosyltransferase 2</fullName>
        <ecNumber evidence="12">2.4.1.-</ecNumber>
    </recommendedName>
</protein>
<gene>
    <name evidence="13" type="ORF">PSHT_02609</name>
</gene>
<comment type="subcellular location">
    <subcellularLocation>
        <location evidence="1 12">Endoplasmic reticulum membrane</location>
        <topology evidence="1 12">Multi-pass membrane protein</topology>
    </subcellularLocation>
</comment>
<comment type="pathway">
    <text evidence="2 12">Glycolipid biosynthesis; glycosylphosphatidylinositol-anchor biosynthesis.</text>
</comment>
<dbReference type="UniPathway" id="UPA00196"/>
<reference evidence="14" key="2">
    <citation type="journal article" date="2018" name="BMC Genomics">
        <title>Genomic insights into host adaptation between the wheat stripe rust pathogen (Puccinia striiformis f. sp. tritici) and the barley stripe rust pathogen (Puccinia striiformis f. sp. hordei).</title>
        <authorList>
            <person name="Xia C."/>
            <person name="Wang M."/>
            <person name="Yin C."/>
            <person name="Cornejo O.E."/>
            <person name="Hulbert S.H."/>
            <person name="Chen X."/>
        </authorList>
    </citation>
    <scope>NUCLEOTIDE SEQUENCE [LARGE SCALE GENOMIC DNA]</scope>
    <source>
        <strain evidence="14">93TX-2</strain>
    </source>
</reference>
<dbReference type="Proteomes" id="UP000238274">
    <property type="component" value="Unassembled WGS sequence"/>
</dbReference>
<evidence type="ECO:0000256" key="11">
    <source>
        <dbReference type="ARBA" id="ARBA00023136"/>
    </source>
</evidence>
<dbReference type="Pfam" id="PF04188">
    <property type="entry name" value="Mannosyl_trans2"/>
    <property type="match status" value="1"/>
</dbReference>
<evidence type="ECO:0000256" key="9">
    <source>
        <dbReference type="ARBA" id="ARBA00022824"/>
    </source>
</evidence>
<dbReference type="GO" id="GO:0000009">
    <property type="term" value="F:alpha-1,6-mannosyltransferase activity"/>
    <property type="evidence" value="ECO:0007669"/>
    <property type="project" value="InterPro"/>
</dbReference>
<sequence length="422" mass="48426">MITLGVVVAAQKLDTHQLIKIIRLSGSIRALTLTALLLLLRVPSFDHSTQINYQNNQLIRWDTLHFLKIASATSKAEQDWAFGNGIIHLIKLTNHSIILSSVLASLASIISTCFLYLLTLKISNNSIGYSSLVATLHIFSPSPSTQVVPYTEPFYACFSFLSILVLSSSNKNFKIKVGAALCAGLATSFRSIGVIQSIQFLPDWLTYLKTYKRTKSYWIGLLRLTGQTLVLGSITCFPFIYDQIHAYLLFCVDPTAQRPWCSNRIPSIYAFVQSHYWNNGFLKYWTWNQLPLFILSFPIYLISFQGIISYYYYSSSTKTTTRRTTYLDNPEIRIHVHIQLFITLILLFNSHVQIILRQASTMPIIWWTLADQIQHTWDSQQQSSSDKDKNRNKITCSHWWFTYIVIWFPISLLLWAGFYPPA</sequence>
<reference evidence="13 14" key="1">
    <citation type="submission" date="2017-12" db="EMBL/GenBank/DDBJ databases">
        <title>Gene loss provides genomic basis for host adaptation in cereal stripe rust fungi.</title>
        <authorList>
            <person name="Xia C."/>
        </authorList>
    </citation>
    <scope>NUCLEOTIDE SEQUENCE [LARGE SCALE GENOMIC DNA]</scope>
    <source>
        <strain evidence="13 14">93TX-2</strain>
    </source>
</reference>
<dbReference type="PANTHER" id="PTHR12468">
    <property type="entry name" value="GPI MANNOSYLTRANSFERASE 2"/>
    <property type="match status" value="1"/>
</dbReference>
<dbReference type="VEuPathDB" id="FungiDB:PSHT_02609"/>
<evidence type="ECO:0000256" key="8">
    <source>
        <dbReference type="ARBA" id="ARBA00022692"/>
    </source>
</evidence>
<dbReference type="GO" id="GO:0005789">
    <property type="term" value="C:endoplasmic reticulum membrane"/>
    <property type="evidence" value="ECO:0007669"/>
    <property type="project" value="UniProtKB-SubCell"/>
</dbReference>
<evidence type="ECO:0000256" key="5">
    <source>
        <dbReference type="ARBA" id="ARBA00022502"/>
    </source>
</evidence>
<evidence type="ECO:0000313" key="14">
    <source>
        <dbReference type="Proteomes" id="UP000238274"/>
    </source>
</evidence>
<comment type="caution">
    <text evidence="12">Lacks conserved residue(s) required for the propagation of feature annotation.</text>
</comment>
<feature type="transmembrane region" description="Helical" evidence="12">
    <location>
        <begin position="21"/>
        <end position="40"/>
    </location>
</feature>
<dbReference type="VEuPathDB" id="FungiDB:PSTT_15389"/>
<keyword evidence="14" id="KW-1185">Reference proteome</keyword>
<dbReference type="GO" id="GO:0006506">
    <property type="term" value="P:GPI anchor biosynthetic process"/>
    <property type="evidence" value="ECO:0007669"/>
    <property type="project" value="UniProtKB-UniPathway"/>
</dbReference>
<evidence type="ECO:0000313" key="13">
    <source>
        <dbReference type="EMBL" id="POW21191.1"/>
    </source>
</evidence>
<comment type="caution">
    <text evidence="13">The sequence shown here is derived from an EMBL/GenBank/DDBJ whole genome shotgun (WGS) entry which is preliminary data.</text>
</comment>
<evidence type="ECO:0000256" key="1">
    <source>
        <dbReference type="ARBA" id="ARBA00004477"/>
    </source>
</evidence>
<dbReference type="EMBL" id="PKSM01000023">
    <property type="protein sequence ID" value="POW21191.1"/>
    <property type="molecule type" value="Genomic_DNA"/>
</dbReference>
<feature type="transmembrane region" description="Helical" evidence="12">
    <location>
        <begin position="292"/>
        <end position="312"/>
    </location>
</feature>
<keyword evidence="8 12" id="KW-0812">Transmembrane</keyword>
<dbReference type="GO" id="GO:0031501">
    <property type="term" value="C:mannosyltransferase complex"/>
    <property type="evidence" value="ECO:0007669"/>
    <property type="project" value="TreeGrafter"/>
</dbReference>
<proteinExistence type="inferred from homology"/>
<name>A0A2S4WHG5_9BASI</name>
<evidence type="ECO:0000256" key="7">
    <source>
        <dbReference type="ARBA" id="ARBA00022679"/>
    </source>
</evidence>
<reference evidence="14" key="3">
    <citation type="journal article" date="2018" name="Mol. Plant Microbe Interact.">
        <title>Genome sequence resources for the wheat stripe rust pathogen (Puccinia striiformis f. sp. tritici) and the barley stripe rust pathogen (Puccinia striiformis f. sp. hordei).</title>
        <authorList>
            <person name="Xia C."/>
            <person name="Wang M."/>
            <person name="Yin C."/>
            <person name="Cornejo O.E."/>
            <person name="Hulbert S.H."/>
            <person name="Chen X."/>
        </authorList>
    </citation>
    <scope>NUCLEOTIDE SEQUENCE [LARGE SCALE GENOMIC DNA]</scope>
    <source>
        <strain evidence="14">93TX-2</strain>
    </source>
</reference>
<keyword evidence="11 12" id="KW-0472">Membrane</keyword>
<dbReference type="EC" id="2.4.1.-" evidence="12"/>
<accession>A0A2S4WHG5</accession>
<comment type="function">
    <text evidence="12">Mannosyltransferase involved in glycosylphosphatidylinositol-anchor biosynthesis.</text>
</comment>
<feature type="transmembrane region" description="Helical" evidence="12">
    <location>
        <begin position="399"/>
        <end position="418"/>
    </location>
</feature>
<evidence type="ECO:0000256" key="6">
    <source>
        <dbReference type="ARBA" id="ARBA00022676"/>
    </source>
</evidence>